<dbReference type="InterPro" id="IPR050363">
    <property type="entry name" value="MIP/Aquaporin"/>
</dbReference>
<evidence type="ECO:0000256" key="1">
    <source>
        <dbReference type="ARBA" id="ARBA00004141"/>
    </source>
</evidence>
<evidence type="ECO:0000256" key="5">
    <source>
        <dbReference type="ARBA" id="ARBA00022989"/>
    </source>
</evidence>
<feature type="transmembrane region" description="Helical" evidence="7">
    <location>
        <begin position="564"/>
        <end position="581"/>
    </location>
</feature>
<proteinExistence type="inferred from homology"/>
<dbReference type="InterPro" id="IPR022357">
    <property type="entry name" value="MIP_CS"/>
</dbReference>
<dbReference type="InterPro" id="IPR023271">
    <property type="entry name" value="Aquaporin-like"/>
</dbReference>
<dbReference type="SUPFAM" id="SSF81338">
    <property type="entry name" value="Aquaporin-like"/>
    <property type="match status" value="2"/>
</dbReference>
<evidence type="ECO:0000313" key="8">
    <source>
        <dbReference type="EMBL" id="CAH3171276.1"/>
    </source>
</evidence>
<feature type="transmembrane region" description="Helical" evidence="7">
    <location>
        <begin position="186"/>
        <end position="204"/>
    </location>
</feature>
<feature type="transmembrane region" description="Helical" evidence="7">
    <location>
        <begin position="506"/>
        <end position="526"/>
    </location>
</feature>
<dbReference type="PRINTS" id="PR00783">
    <property type="entry name" value="MINTRINSICP"/>
</dbReference>
<dbReference type="InterPro" id="IPR000425">
    <property type="entry name" value="MIP"/>
</dbReference>
<dbReference type="Gene3D" id="1.20.1080.10">
    <property type="entry name" value="Glycerol uptake facilitator protein"/>
    <property type="match status" value="2"/>
</dbReference>
<dbReference type="EMBL" id="CALNXK010000162">
    <property type="protein sequence ID" value="CAH3171276.1"/>
    <property type="molecule type" value="Genomic_DNA"/>
</dbReference>
<feature type="transmembrane region" description="Helical" evidence="7">
    <location>
        <begin position="126"/>
        <end position="148"/>
    </location>
</feature>
<keyword evidence="3" id="KW-0813">Transport</keyword>
<dbReference type="Pfam" id="PF00230">
    <property type="entry name" value="MIP"/>
    <property type="match status" value="2"/>
</dbReference>
<dbReference type="PANTHER" id="PTHR43829">
    <property type="entry name" value="AQUAPORIN OR AQUAGLYCEROPORIN RELATED"/>
    <property type="match status" value="1"/>
</dbReference>
<evidence type="ECO:0000256" key="4">
    <source>
        <dbReference type="ARBA" id="ARBA00022692"/>
    </source>
</evidence>
<feature type="transmembrane region" description="Helical" evidence="7">
    <location>
        <begin position="269"/>
        <end position="290"/>
    </location>
</feature>
<protein>
    <recommendedName>
        <fullName evidence="10">Aquaporin-3</fullName>
    </recommendedName>
</protein>
<keyword evidence="9" id="KW-1185">Reference proteome</keyword>
<feature type="transmembrane region" description="Helical" evidence="7">
    <location>
        <begin position="430"/>
        <end position="451"/>
    </location>
</feature>
<comment type="caution">
    <text evidence="8">The sequence shown here is derived from an EMBL/GenBank/DDBJ whole genome shotgun (WGS) entry which is preliminary data.</text>
</comment>
<gene>
    <name evidence="8" type="ORF">PLOB_00011717</name>
</gene>
<keyword evidence="4 7" id="KW-0812">Transmembrane</keyword>
<comment type="similarity">
    <text evidence="2">Belongs to the MIP/aquaporin (TC 1.A.8) family.</text>
</comment>
<evidence type="ECO:0000256" key="7">
    <source>
        <dbReference type="SAM" id="Phobius"/>
    </source>
</evidence>
<reference evidence="8 9" key="1">
    <citation type="submission" date="2022-05" db="EMBL/GenBank/DDBJ databases">
        <authorList>
            <consortium name="Genoscope - CEA"/>
            <person name="William W."/>
        </authorList>
    </citation>
    <scope>NUCLEOTIDE SEQUENCE [LARGE SCALE GENOMIC DNA]</scope>
</reference>
<feature type="transmembrane region" description="Helical" evidence="7">
    <location>
        <begin position="645"/>
        <end position="667"/>
    </location>
</feature>
<evidence type="ECO:0008006" key="10">
    <source>
        <dbReference type="Google" id="ProtNLM"/>
    </source>
</evidence>
<comment type="subcellular location">
    <subcellularLocation>
        <location evidence="1">Membrane</location>
        <topology evidence="1">Multi-pass membrane protein</topology>
    </subcellularLocation>
</comment>
<keyword evidence="5 7" id="KW-1133">Transmembrane helix</keyword>
<feature type="transmembrane region" description="Helical" evidence="7">
    <location>
        <begin position="593"/>
        <end position="617"/>
    </location>
</feature>
<dbReference type="PANTHER" id="PTHR43829:SF9">
    <property type="entry name" value="AQUAPORIN-9"/>
    <property type="match status" value="1"/>
</dbReference>
<sequence>MASNDPENTADKVCSTDKLEEGGRIKRFRKCREAFTMVKRFRLSPLMREAVAEFWSTFILLIFGVGSVAQMVLSNWKFGNFFSVNFGWGMGVTMGCYWAGGISGAHMNPAVTLAFAVVKRLPWRKVPVYCAAQMLGAFVASACVYGVYYDALNKFDGGVRQVLGPKGTAGIWATYPQPFLSIGNGFGDQVLGTALLVGCVFAIIDRNNNAPDQGVVPVLIGLLVFVIGTTFGFNCGYAINPARDLGPRIFTAMAGWGGEVFTAGNNWSWVPIFGCFFGGVLGALIYVCFIEMHHDSEEGREAKMELESMININLLSLLNISKPKIFLSSVPRIFSRGSGIMQQGLGLSIGFMVRIVCCCFHCCHLFEYPVKVNYFYRKKESTEVLNHEHRPVASRSILSVIKQGSKLQRKEFFAKAKGFRLSPLMREATAEFWATFILVIFGVGSGAQMILSDWKFGNFFSVNLGGGMGVTMGCYWAWGISGAQMNPALTLAFAAAKRLPWKKVPVYWTAQVLGAFVASASVYGVYYDALNEFDGGVRHVLGPKGTAGIWATYPQSFLSTGNGFGDQVLGTALFVGCVFAITDKKNNAPDKGVAPFIIGLLVFVIGATFGFNCGYAINPARDLGPRIFTAMAGWGGEVFTASNNWFWVPIFACFLGGVLGALIYVFFIEMHHDLGEREETKPMELESIITSE</sequence>
<dbReference type="PRINTS" id="PR02019">
    <property type="entry name" value="AQUAPORIN7"/>
</dbReference>
<evidence type="ECO:0000256" key="3">
    <source>
        <dbReference type="ARBA" id="ARBA00022448"/>
    </source>
</evidence>
<dbReference type="CDD" id="cd00333">
    <property type="entry name" value="MIP"/>
    <property type="match status" value="2"/>
</dbReference>
<feature type="transmembrane region" description="Helical" evidence="7">
    <location>
        <begin position="85"/>
        <end position="105"/>
    </location>
</feature>
<evidence type="ECO:0000313" key="9">
    <source>
        <dbReference type="Proteomes" id="UP001159405"/>
    </source>
</evidence>
<keyword evidence="6 7" id="KW-0472">Membrane</keyword>
<organism evidence="8 9">
    <name type="scientific">Porites lobata</name>
    <dbReference type="NCBI Taxonomy" id="104759"/>
    <lineage>
        <taxon>Eukaryota</taxon>
        <taxon>Metazoa</taxon>
        <taxon>Cnidaria</taxon>
        <taxon>Anthozoa</taxon>
        <taxon>Hexacorallia</taxon>
        <taxon>Scleractinia</taxon>
        <taxon>Fungiina</taxon>
        <taxon>Poritidae</taxon>
        <taxon>Porites</taxon>
    </lineage>
</organism>
<feature type="transmembrane region" description="Helical" evidence="7">
    <location>
        <begin position="50"/>
        <end position="73"/>
    </location>
</feature>
<dbReference type="PROSITE" id="PS00221">
    <property type="entry name" value="MIP"/>
    <property type="match status" value="2"/>
</dbReference>
<name>A0ABN8QXA3_9CNID</name>
<feature type="transmembrane region" description="Helical" evidence="7">
    <location>
        <begin position="216"/>
        <end position="239"/>
    </location>
</feature>
<dbReference type="Proteomes" id="UP001159405">
    <property type="component" value="Unassembled WGS sequence"/>
</dbReference>
<evidence type="ECO:0000256" key="2">
    <source>
        <dbReference type="ARBA" id="ARBA00006175"/>
    </source>
</evidence>
<evidence type="ECO:0000256" key="6">
    <source>
        <dbReference type="ARBA" id="ARBA00023136"/>
    </source>
</evidence>
<dbReference type="NCBIfam" id="TIGR00861">
    <property type="entry name" value="MIP"/>
    <property type="match status" value="2"/>
</dbReference>
<accession>A0ABN8QXA3</accession>